<reference evidence="2 3" key="1">
    <citation type="submission" date="2018-03" db="EMBL/GenBank/DDBJ databases">
        <title>Comparative analysis of microorganisms from saline springs in Andes Mountain Range, Colombia.</title>
        <authorList>
            <person name="Rubin E."/>
        </authorList>
    </citation>
    <scope>NUCLEOTIDE SEQUENCE [LARGE SCALE GENOMIC DNA]</scope>
    <source>
        <strain evidence="2 3">USBA 854</strain>
    </source>
</reference>
<dbReference type="EMBL" id="PVTM01000012">
    <property type="protein sequence ID" value="PRY70658.1"/>
    <property type="molecule type" value="Genomic_DNA"/>
</dbReference>
<dbReference type="Proteomes" id="UP000239896">
    <property type="component" value="Unassembled WGS sequence"/>
</dbReference>
<evidence type="ECO:0000313" key="3">
    <source>
        <dbReference type="Proteomes" id="UP000239896"/>
    </source>
</evidence>
<dbReference type="AlphaFoldDB" id="A0A2T0VKC2"/>
<evidence type="ECO:0000256" key="1">
    <source>
        <dbReference type="SAM" id="SignalP"/>
    </source>
</evidence>
<organism evidence="2 3">
    <name type="scientific">Halomonas ventosae</name>
    <dbReference type="NCBI Taxonomy" id="229007"/>
    <lineage>
        <taxon>Bacteria</taxon>
        <taxon>Pseudomonadati</taxon>
        <taxon>Pseudomonadota</taxon>
        <taxon>Gammaproteobacteria</taxon>
        <taxon>Oceanospirillales</taxon>
        <taxon>Halomonadaceae</taxon>
        <taxon>Halomonas</taxon>
    </lineage>
</organism>
<keyword evidence="1" id="KW-0732">Signal</keyword>
<name>A0A2T0VKC2_9GAMM</name>
<feature type="signal peptide" evidence="1">
    <location>
        <begin position="1"/>
        <end position="22"/>
    </location>
</feature>
<dbReference type="RefSeq" id="WP_146131993.1">
    <property type="nucleotide sequence ID" value="NZ_PVTM01000012.1"/>
</dbReference>
<comment type="caution">
    <text evidence="2">The sequence shown here is derived from an EMBL/GenBank/DDBJ whole genome shotgun (WGS) entry which is preliminary data.</text>
</comment>
<gene>
    <name evidence="2" type="ORF">BCL64_11224</name>
</gene>
<protein>
    <recommendedName>
        <fullName evidence="4">Secreted protein</fullName>
    </recommendedName>
</protein>
<accession>A0A2T0VKC2</accession>
<sequence>MKLMVCSSALIIALLTIPPVMAADSMYLEERTKRLHDKANTSTVVPATMQHNVGPRATGARAAPAATITFPEPWWH</sequence>
<evidence type="ECO:0000313" key="2">
    <source>
        <dbReference type="EMBL" id="PRY70658.1"/>
    </source>
</evidence>
<keyword evidence="3" id="KW-1185">Reference proteome</keyword>
<proteinExistence type="predicted"/>
<evidence type="ECO:0008006" key="4">
    <source>
        <dbReference type="Google" id="ProtNLM"/>
    </source>
</evidence>
<feature type="chain" id="PRO_5015653147" description="Secreted protein" evidence="1">
    <location>
        <begin position="23"/>
        <end position="76"/>
    </location>
</feature>